<dbReference type="EMBL" id="CCKQ01019184">
    <property type="protein sequence ID" value="CDW91198.1"/>
    <property type="molecule type" value="Genomic_DNA"/>
</dbReference>
<sequence>MSPPGHLSSLIHNDRQQSNISRKEVILQNIISKICNSLMNKDSRINSEYLLKVTTQQVSYAMQNQKLVTPKDISDLEDRILKIITKEENIIQNKSIFINQKHHYLSNMEGDKNNHSNEDFHQKSKQMIQSPFNFNKNTLLAQTSYQKSFTLSQNPNQQVIQATPQSTSLWFKDFGVQDSLKNIIQEQHRQEISDFLKFQVRNQENEMMKNFRNDQLYIGRVMSQNREQRNQERVDSQKRKQILTEESRKIEQQYKEDLIRLRQQKDKEYQLEQKLIEQNQLEIQRERMNNLKKKYNNINVQEVLKQQMNQQDDQMASQRNHSINHDNEFLSHIKTNSLSKSNTLRSGTQIQGTNNKTLLDHFFHNRDQPHKSYELAQKNQVFSDKMLEQLEKQHQDKMMSENSRLQKYQSEIALNQQKKDEQAQQRKREMLKIAQEMQKKQMIEKKDKVKVEVVNDKARRRLLERDAVDYGSQEIQVVEQQRSKERDNRKLVKEQIKEQTIIRLNESIM</sequence>
<protein>
    <submittedName>
        <fullName evidence="2">Uncharacterized protein</fullName>
    </submittedName>
</protein>
<dbReference type="Proteomes" id="UP000039865">
    <property type="component" value="Unassembled WGS sequence"/>
</dbReference>
<name>A0A078BC75_STYLE</name>
<organism evidence="2 3">
    <name type="scientific">Stylonychia lemnae</name>
    <name type="common">Ciliate</name>
    <dbReference type="NCBI Taxonomy" id="5949"/>
    <lineage>
        <taxon>Eukaryota</taxon>
        <taxon>Sar</taxon>
        <taxon>Alveolata</taxon>
        <taxon>Ciliophora</taxon>
        <taxon>Intramacronucleata</taxon>
        <taxon>Spirotrichea</taxon>
        <taxon>Stichotrichia</taxon>
        <taxon>Sporadotrichida</taxon>
        <taxon>Oxytrichidae</taxon>
        <taxon>Stylonychinae</taxon>
        <taxon>Stylonychia</taxon>
    </lineage>
</organism>
<accession>A0A078BC75</accession>
<feature type="coiled-coil region" evidence="1">
    <location>
        <begin position="271"/>
        <end position="301"/>
    </location>
</feature>
<gene>
    <name evidence="2" type="primary">Contig5536.g5921</name>
    <name evidence="2" type="ORF">STYLEM_20351</name>
</gene>
<feature type="coiled-coil region" evidence="1">
    <location>
        <begin position="391"/>
        <end position="425"/>
    </location>
</feature>
<evidence type="ECO:0000256" key="1">
    <source>
        <dbReference type="SAM" id="Coils"/>
    </source>
</evidence>
<dbReference type="InParanoid" id="A0A078BC75"/>
<proteinExistence type="predicted"/>
<evidence type="ECO:0000313" key="3">
    <source>
        <dbReference type="Proteomes" id="UP000039865"/>
    </source>
</evidence>
<dbReference type="AlphaFoldDB" id="A0A078BC75"/>
<keyword evidence="3" id="KW-1185">Reference proteome</keyword>
<reference evidence="2 3" key="1">
    <citation type="submission" date="2014-06" db="EMBL/GenBank/DDBJ databases">
        <authorList>
            <person name="Swart Estienne"/>
        </authorList>
    </citation>
    <scope>NUCLEOTIDE SEQUENCE [LARGE SCALE GENOMIC DNA]</scope>
    <source>
        <strain evidence="2 3">130c</strain>
    </source>
</reference>
<evidence type="ECO:0000313" key="2">
    <source>
        <dbReference type="EMBL" id="CDW91198.1"/>
    </source>
</evidence>
<keyword evidence="1" id="KW-0175">Coiled coil</keyword>